<dbReference type="Proteomes" id="UP000859547">
    <property type="component" value="Unassembled WGS sequence"/>
</dbReference>
<organism evidence="1">
    <name type="scientific">Clostridium perfringens</name>
    <dbReference type="NCBI Taxonomy" id="1502"/>
    <lineage>
        <taxon>Bacteria</taxon>
        <taxon>Bacillati</taxon>
        <taxon>Bacillota</taxon>
        <taxon>Clostridia</taxon>
        <taxon>Eubacteriales</taxon>
        <taxon>Clostridiaceae</taxon>
        <taxon>Clostridium</taxon>
    </lineage>
</organism>
<evidence type="ECO:0000313" key="1">
    <source>
        <dbReference type="EMBL" id="HAT4309048.1"/>
    </source>
</evidence>
<proteinExistence type="predicted"/>
<reference evidence="1" key="1">
    <citation type="journal article" date="2018" name="Genome Biol.">
        <title>SKESA: strategic k-mer extension for scrupulous assemblies.</title>
        <authorList>
            <person name="Souvorov A."/>
            <person name="Agarwala R."/>
            <person name="Lipman D.J."/>
        </authorList>
    </citation>
    <scope>NUCLEOTIDE SEQUENCE</scope>
    <source>
        <strain evidence="1">C8</strain>
    </source>
</reference>
<protein>
    <submittedName>
        <fullName evidence="1">Uncharacterized protein</fullName>
    </submittedName>
</protein>
<dbReference type="AlphaFoldDB" id="A0A8H9UYL9"/>
<gene>
    <name evidence="1" type="ORF">I9080_002892</name>
</gene>
<accession>A0A8H9UYL9</accession>
<dbReference type="EMBL" id="DACTCB010000022">
    <property type="protein sequence ID" value="HAT4309048.1"/>
    <property type="molecule type" value="Genomic_DNA"/>
</dbReference>
<reference evidence="1" key="2">
    <citation type="submission" date="2020-07" db="EMBL/GenBank/DDBJ databases">
        <authorList>
            <consortium name="NCBI Pathogen Detection Project"/>
        </authorList>
    </citation>
    <scope>NUCLEOTIDE SEQUENCE</scope>
    <source>
        <strain evidence="1">C8</strain>
    </source>
</reference>
<comment type="caution">
    <text evidence="1">The sequence shown here is derived from an EMBL/GenBank/DDBJ whole genome shotgun (WGS) entry which is preliminary data.</text>
</comment>
<name>A0A8H9UYL9_CLOPF</name>
<sequence length="118" mass="13974">MDDYLSNEEFLSSKNLFENYKRLKALKLETEKDLKKIPNTKILEKEYIELLEFEYELLSLYVKYNSAKQEEEILELKKYIIRNIQKINDLAILRNLENFTESVRILTSKSSTSTVALG</sequence>